<accession>A0A926HPJ6</accession>
<keyword evidence="2" id="KW-0378">Hydrolase</keyword>
<dbReference type="Proteomes" id="UP000623172">
    <property type="component" value="Unassembled WGS sequence"/>
</dbReference>
<dbReference type="AlphaFoldDB" id="A0A926HPJ6"/>
<dbReference type="InterPro" id="IPR000073">
    <property type="entry name" value="AB_hydrolase_1"/>
</dbReference>
<name>A0A926HPJ6_9FIRM</name>
<gene>
    <name evidence="2" type="ORF">H8696_07665</name>
</gene>
<evidence type="ECO:0000313" key="2">
    <source>
        <dbReference type="EMBL" id="MBC8531724.1"/>
    </source>
</evidence>
<dbReference type="PANTHER" id="PTHR43798:SF33">
    <property type="entry name" value="HYDROLASE, PUTATIVE (AFU_ORTHOLOGUE AFUA_2G14860)-RELATED"/>
    <property type="match status" value="1"/>
</dbReference>
<organism evidence="2 3">
    <name type="scientific">Gehongia tenuis</name>
    <dbReference type="NCBI Taxonomy" id="2763655"/>
    <lineage>
        <taxon>Bacteria</taxon>
        <taxon>Bacillati</taxon>
        <taxon>Bacillota</taxon>
        <taxon>Clostridia</taxon>
        <taxon>Christensenellales</taxon>
        <taxon>Christensenellaceae</taxon>
        <taxon>Gehongia</taxon>
    </lineage>
</organism>
<comment type="caution">
    <text evidence="2">The sequence shown here is derived from an EMBL/GenBank/DDBJ whole genome shotgun (WGS) entry which is preliminary data.</text>
</comment>
<dbReference type="RefSeq" id="WP_249316333.1">
    <property type="nucleotide sequence ID" value="NZ_JACRSR010000002.1"/>
</dbReference>
<protein>
    <submittedName>
        <fullName evidence="2">Alpha/beta hydrolase</fullName>
    </submittedName>
</protein>
<keyword evidence="3" id="KW-1185">Reference proteome</keyword>
<proteinExistence type="predicted"/>
<dbReference type="SUPFAM" id="SSF53474">
    <property type="entry name" value="alpha/beta-Hydrolases"/>
    <property type="match status" value="1"/>
</dbReference>
<dbReference type="Gene3D" id="3.40.50.1820">
    <property type="entry name" value="alpha/beta hydrolase"/>
    <property type="match status" value="1"/>
</dbReference>
<dbReference type="PANTHER" id="PTHR43798">
    <property type="entry name" value="MONOACYLGLYCEROL LIPASE"/>
    <property type="match status" value="1"/>
</dbReference>
<dbReference type="InterPro" id="IPR029058">
    <property type="entry name" value="AB_hydrolase_fold"/>
</dbReference>
<reference evidence="2" key="1">
    <citation type="submission" date="2020-08" db="EMBL/GenBank/DDBJ databases">
        <title>Genome public.</title>
        <authorList>
            <person name="Liu C."/>
            <person name="Sun Q."/>
        </authorList>
    </citation>
    <scope>NUCLEOTIDE SEQUENCE</scope>
    <source>
        <strain evidence="2">NSJ-53</strain>
    </source>
</reference>
<dbReference type="EMBL" id="JACRSR010000002">
    <property type="protein sequence ID" value="MBC8531724.1"/>
    <property type="molecule type" value="Genomic_DNA"/>
</dbReference>
<dbReference type="GO" id="GO:0016020">
    <property type="term" value="C:membrane"/>
    <property type="evidence" value="ECO:0007669"/>
    <property type="project" value="TreeGrafter"/>
</dbReference>
<sequence>MLTGRVRLYGKKPYGAAVLHGGPGAMGSMEDVARHLAKWGAMEPWQSRLTVMGQVEELHEQLTAYGELPAVVIGHSWGAWLALLHNAAHPKAVKKLILVDSGPLESRYVPEIMERRKANLGPEARRTFLRLLGEAERGNAKAMAQLGELADRADSVDPLPQRAKEPDAEQYRRVWPEADAMRRQGKLKEALSGISCPVTVIHGAQDPHPPAGVLEPLKEMGVPCRSFILPKCGHTPWLERSAREIFYELLDEELKA</sequence>
<dbReference type="GO" id="GO:0016787">
    <property type="term" value="F:hydrolase activity"/>
    <property type="evidence" value="ECO:0007669"/>
    <property type="project" value="UniProtKB-KW"/>
</dbReference>
<feature type="domain" description="AB hydrolase-1" evidence="1">
    <location>
        <begin position="55"/>
        <end position="241"/>
    </location>
</feature>
<dbReference type="InterPro" id="IPR050266">
    <property type="entry name" value="AB_hydrolase_sf"/>
</dbReference>
<dbReference type="Pfam" id="PF12697">
    <property type="entry name" value="Abhydrolase_6"/>
    <property type="match status" value="1"/>
</dbReference>
<evidence type="ECO:0000313" key="3">
    <source>
        <dbReference type="Proteomes" id="UP000623172"/>
    </source>
</evidence>
<evidence type="ECO:0000259" key="1">
    <source>
        <dbReference type="Pfam" id="PF12697"/>
    </source>
</evidence>